<protein>
    <submittedName>
        <fullName evidence="2">Uncharacterized protein</fullName>
    </submittedName>
</protein>
<comment type="caution">
    <text evidence="2">The sequence shown here is derived from an EMBL/GenBank/DDBJ whole genome shotgun (WGS) entry which is preliminary data.</text>
</comment>
<accession>A0A9P6HGF4</accession>
<sequence>MSTPKVSGVALLCIRELIDPVPLDENNPEPSRIESVKRESEAPNPPIAGSSTVVAIADIEQGGRLMTGDIGHKIHTIQEAGPDVASEEQDHKDTALNATISHTNIANEGMIGFGPLGSLLRTVSDIYADREYATIKNMADRLLSRVNSLDRLFATPPGDVAEQRRRDRVIDDLKRIEGQLRLFCGELEFISKLVPAGSGQTANAGPDQA</sequence>
<feature type="region of interest" description="Disordered" evidence="1">
    <location>
        <begin position="21"/>
        <end position="49"/>
    </location>
</feature>
<dbReference type="OrthoDB" id="3317023at2759"/>
<reference evidence="2" key="2">
    <citation type="submission" date="2020-11" db="EMBL/GenBank/DDBJ databases">
        <authorList>
            <consortium name="DOE Joint Genome Institute"/>
            <person name="Kuo A."/>
            <person name="Miyauchi S."/>
            <person name="Kiss E."/>
            <person name="Drula E."/>
            <person name="Kohler A."/>
            <person name="Sanchez-Garcia M."/>
            <person name="Andreopoulos B."/>
            <person name="Barry K.W."/>
            <person name="Bonito G."/>
            <person name="Buee M."/>
            <person name="Carver A."/>
            <person name="Chen C."/>
            <person name="Cichocki N."/>
            <person name="Clum A."/>
            <person name="Culley D."/>
            <person name="Crous P.W."/>
            <person name="Fauchery L."/>
            <person name="Girlanda M."/>
            <person name="Hayes R."/>
            <person name="Keri Z."/>
            <person name="Labutti K."/>
            <person name="Lipzen A."/>
            <person name="Lombard V."/>
            <person name="Magnuson J."/>
            <person name="Maillard F."/>
            <person name="Morin E."/>
            <person name="Murat C."/>
            <person name="Nolan M."/>
            <person name="Ohm R."/>
            <person name="Pangilinan J."/>
            <person name="Pereira M."/>
            <person name="Perotto S."/>
            <person name="Peter M."/>
            <person name="Riley R."/>
            <person name="Sitrit Y."/>
            <person name="Stielow B."/>
            <person name="Szollosi G."/>
            <person name="Zifcakova L."/>
            <person name="Stursova M."/>
            <person name="Spatafora J.W."/>
            <person name="Tedersoo L."/>
            <person name="Vaario L.-M."/>
            <person name="Yamada A."/>
            <person name="Yan M."/>
            <person name="Wang P."/>
            <person name="Xu J."/>
            <person name="Bruns T."/>
            <person name="Baldrian P."/>
            <person name="Vilgalys R."/>
            <person name="Henrissat B."/>
            <person name="Grigoriev I.V."/>
            <person name="Hibbett D."/>
            <person name="Nagy L.G."/>
            <person name="Martin F.M."/>
        </authorList>
    </citation>
    <scope>NUCLEOTIDE SEQUENCE</scope>
    <source>
        <strain evidence="2">UH-Tt-Lm1</strain>
    </source>
</reference>
<evidence type="ECO:0000313" key="3">
    <source>
        <dbReference type="Proteomes" id="UP000736335"/>
    </source>
</evidence>
<proteinExistence type="predicted"/>
<keyword evidence="3" id="KW-1185">Reference proteome</keyword>
<gene>
    <name evidence="2" type="ORF">BJ322DRAFT_775178</name>
</gene>
<evidence type="ECO:0000256" key="1">
    <source>
        <dbReference type="SAM" id="MobiDB-lite"/>
    </source>
</evidence>
<dbReference type="AlphaFoldDB" id="A0A9P6HGF4"/>
<name>A0A9P6HGF4_9AGAM</name>
<organism evidence="2 3">
    <name type="scientific">Thelephora terrestris</name>
    <dbReference type="NCBI Taxonomy" id="56493"/>
    <lineage>
        <taxon>Eukaryota</taxon>
        <taxon>Fungi</taxon>
        <taxon>Dikarya</taxon>
        <taxon>Basidiomycota</taxon>
        <taxon>Agaricomycotina</taxon>
        <taxon>Agaricomycetes</taxon>
        <taxon>Thelephorales</taxon>
        <taxon>Thelephoraceae</taxon>
        <taxon>Thelephora</taxon>
    </lineage>
</organism>
<feature type="compositionally biased region" description="Basic and acidic residues" evidence="1">
    <location>
        <begin position="31"/>
        <end position="41"/>
    </location>
</feature>
<dbReference type="Proteomes" id="UP000736335">
    <property type="component" value="Unassembled WGS sequence"/>
</dbReference>
<reference evidence="2" key="1">
    <citation type="journal article" date="2020" name="Nat. Commun.">
        <title>Large-scale genome sequencing of mycorrhizal fungi provides insights into the early evolution of symbiotic traits.</title>
        <authorList>
            <person name="Miyauchi S."/>
            <person name="Kiss E."/>
            <person name="Kuo A."/>
            <person name="Drula E."/>
            <person name="Kohler A."/>
            <person name="Sanchez-Garcia M."/>
            <person name="Morin E."/>
            <person name="Andreopoulos B."/>
            <person name="Barry K.W."/>
            <person name="Bonito G."/>
            <person name="Buee M."/>
            <person name="Carver A."/>
            <person name="Chen C."/>
            <person name="Cichocki N."/>
            <person name="Clum A."/>
            <person name="Culley D."/>
            <person name="Crous P.W."/>
            <person name="Fauchery L."/>
            <person name="Girlanda M."/>
            <person name="Hayes R.D."/>
            <person name="Keri Z."/>
            <person name="LaButti K."/>
            <person name="Lipzen A."/>
            <person name="Lombard V."/>
            <person name="Magnuson J."/>
            <person name="Maillard F."/>
            <person name="Murat C."/>
            <person name="Nolan M."/>
            <person name="Ohm R.A."/>
            <person name="Pangilinan J."/>
            <person name="Pereira M.F."/>
            <person name="Perotto S."/>
            <person name="Peter M."/>
            <person name="Pfister S."/>
            <person name="Riley R."/>
            <person name="Sitrit Y."/>
            <person name="Stielow J.B."/>
            <person name="Szollosi G."/>
            <person name="Zifcakova L."/>
            <person name="Stursova M."/>
            <person name="Spatafora J.W."/>
            <person name="Tedersoo L."/>
            <person name="Vaario L.M."/>
            <person name="Yamada A."/>
            <person name="Yan M."/>
            <person name="Wang P."/>
            <person name="Xu J."/>
            <person name="Bruns T."/>
            <person name="Baldrian P."/>
            <person name="Vilgalys R."/>
            <person name="Dunand C."/>
            <person name="Henrissat B."/>
            <person name="Grigoriev I.V."/>
            <person name="Hibbett D."/>
            <person name="Nagy L.G."/>
            <person name="Martin F.M."/>
        </authorList>
    </citation>
    <scope>NUCLEOTIDE SEQUENCE</scope>
    <source>
        <strain evidence="2">UH-Tt-Lm1</strain>
    </source>
</reference>
<dbReference type="EMBL" id="WIUZ02000006">
    <property type="protein sequence ID" value="KAF9786252.1"/>
    <property type="molecule type" value="Genomic_DNA"/>
</dbReference>
<evidence type="ECO:0000313" key="2">
    <source>
        <dbReference type="EMBL" id="KAF9786252.1"/>
    </source>
</evidence>